<keyword evidence="3 5" id="KW-0067">ATP-binding</keyword>
<dbReference type="EMBL" id="LKBH01000043">
    <property type="protein sequence ID" value="KQB36279.1"/>
    <property type="molecule type" value="Genomic_DNA"/>
</dbReference>
<keyword evidence="7" id="KW-1185">Reference proteome</keyword>
<evidence type="ECO:0000256" key="3">
    <source>
        <dbReference type="ARBA" id="ARBA00022840"/>
    </source>
</evidence>
<keyword evidence="4" id="KW-0143">Chaperone</keyword>
<keyword evidence="2 5" id="KW-0547">Nucleotide-binding</keyword>
<dbReference type="Gene3D" id="3.90.640.10">
    <property type="entry name" value="Actin, Chain A, domain 4"/>
    <property type="match status" value="1"/>
</dbReference>
<proteinExistence type="inferred from homology"/>
<dbReference type="PRINTS" id="PR00301">
    <property type="entry name" value="HEATSHOCK70"/>
</dbReference>
<dbReference type="Proteomes" id="UP000050301">
    <property type="component" value="Unassembled WGS sequence"/>
</dbReference>
<dbReference type="InterPro" id="IPR043129">
    <property type="entry name" value="ATPase_NBD"/>
</dbReference>
<reference evidence="6 7" key="1">
    <citation type="submission" date="2015-09" db="EMBL/GenBank/DDBJ databases">
        <title>Heavy metals and arsenic resistance mechanisms in polyextremophilic archaea of the family Ferroplasmaceae.</title>
        <authorList>
            <person name="Bulaev A.G."/>
            <person name="Kanygina A.V."/>
        </authorList>
    </citation>
    <scope>NUCLEOTIDE SEQUENCE [LARGE SCALE GENOMIC DNA]</scope>
    <source>
        <strain evidence="6 7">BH2</strain>
    </source>
</reference>
<organism evidence="6 7">
    <name type="scientific">Acidiplasma cupricumulans</name>
    <dbReference type="NCBI Taxonomy" id="312540"/>
    <lineage>
        <taxon>Archaea</taxon>
        <taxon>Methanobacteriati</taxon>
        <taxon>Thermoplasmatota</taxon>
        <taxon>Thermoplasmata</taxon>
        <taxon>Thermoplasmatales</taxon>
        <taxon>Ferroplasmaceae</taxon>
        <taxon>Acidiplasma</taxon>
    </lineage>
</organism>
<evidence type="ECO:0000313" key="6">
    <source>
        <dbReference type="EMBL" id="KQB36279.1"/>
    </source>
</evidence>
<comment type="similarity">
    <text evidence="1 5">Belongs to the heat shock protein 70 family.</text>
</comment>
<dbReference type="GO" id="GO:0140662">
    <property type="term" value="F:ATP-dependent protein folding chaperone"/>
    <property type="evidence" value="ECO:0007669"/>
    <property type="project" value="InterPro"/>
</dbReference>
<dbReference type="CDD" id="cd24029">
    <property type="entry name" value="ASKHA_NBD_HSP70_DnaK_HscA_HscC"/>
    <property type="match status" value="1"/>
</dbReference>
<dbReference type="AlphaFoldDB" id="A0A0Q0RL67"/>
<name>A0A0Q0RL67_9ARCH</name>
<dbReference type="GO" id="GO:0005524">
    <property type="term" value="F:ATP binding"/>
    <property type="evidence" value="ECO:0007669"/>
    <property type="project" value="UniProtKB-KW"/>
</dbReference>
<evidence type="ECO:0000256" key="1">
    <source>
        <dbReference type="ARBA" id="ARBA00007381"/>
    </source>
</evidence>
<dbReference type="RefSeq" id="WP_054963881.1">
    <property type="nucleotide sequence ID" value="NZ_LKBH01000043.1"/>
</dbReference>
<dbReference type="SUPFAM" id="SSF53067">
    <property type="entry name" value="Actin-like ATPase domain"/>
    <property type="match status" value="2"/>
</dbReference>
<evidence type="ECO:0000256" key="2">
    <source>
        <dbReference type="ARBA" id="ARBA00022741"/>
    </source>
</evidence>
<sequence length="582" mass="65121">MYSIGIDIGTENSAAAITTIINGSMKSVIIPSGEGTPDGKTTPSYITFAGKNIYTGMPAKKMEKIYPDGTIKNFKRKIGTDYLFKTGNEFHTPQELTAILLTKIKMDAEIYLKDKIRDAVITVPAYFNDNQRNATKVAADLAGIKVKRLINEPTAAAIAYGFNQFLDERELNENVIVYDMGAGTLDVTILNIRKRTFSVLSTSGDTMLGGIEMTNALYNHLRSVFIKNNINIDSSEKIFYLKEFAEYAKIWLTYNYTISFSPSSVLSGDFTGRGNINIEITRDEFNSIIEPIIERSFRAIDEAFYKSGITKNNVNHLIFIGGPTKIPFLQNTVEKYLGIKALSGIDPMYTVAIGASIIAASKAEIREAIKTGIIFKDVTPLTLGNVIINDIVVPMIPANTRIPCSVTKPFTTVRDYQKEIVIKIVQGERPIGSYNELIGELRLTDLKPAPRGEVTIDVTYVIDRNGILRVSARDSSTGSENHIIIKKPINMDPEKIERIKSEVKKYYDSDMQIKNIAELMNNANEMLYRLKKIANFQSASGKISYYNISQDIIKLTDLIKNKDIKNLKTLIEKLKNDYNINY</sequence>
<dbReference type="Gene3D" id="2.60.34.10">
    <property type="entry name" value="Substrate Binding Domain Of DNAk, Chain A, domain 1"/>
    <property type="match status" value="1"/>
</dbReference>
<dbReference type="Gene3D" id="3.30.420.40">
    <property type="match status" value="2"/>
</dbReference>
<protein>
    <recommendedName>
        <fullName evidence="8">Molecular chaperone DnaK</fullName>
    </recommendedName>
</protein>
<dbReference type="SUPFAM" id="SSF100920">
    <property type="entry name" value="Heat shock protein 70kD (HSP70), peptide-binding domain"/>
    <property type="match status" value="1"/>
</dbReference>
<evidence type="ECO:0008006" key="8">
    <source>
        <dbReference type="Google" id="ProtNLM"/>
    </source>
</evidence>
<dbReference type="Pfam" id="PF00012">
    <property type="entry name" value="HSP70"/>
    <property type="match status" value="1"/>
</dbReference>
<accession>A0A0Q0RL67</accession>
<dbReference type="InterPro" id="IPR029047">
    <property type="entry name" value="HSP70_peptide-bd_sf"/>
</dbReference>
<comment type="caution">
    <text evidence="6">The sequence shown here is derived from an EMBL/GenBank/DDBJ whole genome shotgun (WGS) entry which is preliminary data.</text>
</comment>
<dbReference type="InParanoid" id="A0A0Q0RL67"/>
<evidence type="ECO:0000256" key="4">
    <source>
        <dbReference type="ARBA" id="ARBA00023186"/>
    </source>
</evidence>
<dbReference type="PANTHER" id="PTHR19375">
    <property type="entry name" value="HEAT SHOCK PROTEIN 70KDA"/>
    <property type="match status" value="1"/>
</dbReference>
<evidence type="ECO:0000313" key="7">
    <source>
        <dbReference type="Proteomes" id="UP000050301"/>
    </source>
</evidence>
<evidence type="ECO:0000256" key="5">
    <source>
        <dbReference type="RuleBase" id="RU003322"/>
    </source>
</evidence>
<dbReference type="FunFam" id="3.30.420.40:FF:000071">
    <property type="entry name" value="Molecular chaperone DnaK"/>
    <property type="match status" value="1"/>
</dbReference>
<gene>
    <name evidence="6" type="ORF">AOG55_04520</name>
</gene>
<dbReference type="InterPro" id="IPR013126">
    <property type="entry name" value="Hsp_70_fam"/>
</dbReference>